<dbReference type="AlphaFoldDB" id="A0A9D1LV82"/>
<name>A0A9D1LV82_9FIRM</name>
<dbReference type="Proteomes" id="UP000824111">
    <property type="component" value="Unassembled WGS sequence"/>
</dbReference>
<reference evidence="1" key="2">
    <citation type="journal article" date="2021" name="PeerJ">
        <title>Extensive microbial diversity within the chicken gut microbiome revealed by metagenomics and culture.</title>
        <authorList>
            <person name="Gilroy R."/>
            <person name="Ravi A."/>
            <person name="Getino M."/>
            <person name="Pursley I."/>
            <person name="Horton D.L."/>
            <person name="Alikhan N.F."/>
            <person name="Baker D."/>
            <person name="Gharbi K."/>
            <person name="Hall N."/>
            <person name="Watson M."/>
            <person name="Adriaenssens E.M."/>
            <person name="Foster-Nyarko E."/>
            <person name="Jarju S."/>
            <person name="Secka A."/>
            <person name="Antonio M."/>
            <person name="Oren A."/>
            <person name="Chaudhuri R.R."/>
            <person name="La Ragione R."/>
            <person name="Hildebrand F."/>
            <person name="Pallen M.J."/>
        </authorList>
    </citation>
    <scope>NUCLEOTIDE SEQUENCE</scope>
    <source>
        <strain evidence="1">ChiSjej4B22-9803</strain>
    </source>
</reference>
<evidence type="ECO:0000313" key="2">
    <source>
        <dbReference type="Proteomes" id="UP000824111"/>
    </source>
</evidence>
<evidence type="ECO:0000313" key="1">
    <source>
        <dbReference type="EMBL" id="HIU48585.1"/>
    </source>
</evidence>
<reference evidence="1" key="1">
    <citation type="submission" date="2020-10" db="EMBL/GenBank/DDBJ databases">
        <authorList>
            <person name="Gilroy R."/>
        </authorList>
    </citation>
    <scope>NUCLEOTIDE SEQUENCE</scope>
    <source>
        <strain evidence="1">ChiSjej4B22-9803</strain>
    </source>
</reference>
<comment type="caution">
    <text evidence="1">The sequence shown here is derived from an EMBL/GenBank/DDBJ whole genome shotgun (WGS) entry which is preliminary data.</text>
</comment>
<dbReference type="EMBL" id="DVND01000118">
    <property type="protein sequence ID" value="HIU48585.1"/>
    <property type="molecule type" value="Genomic_DNA"/>
</dbReference>
<organism evidence="1 2">
    <name type="scientific">Candidatus Avimonoglobus intestinipullorum</name>
    <dbReference type="NCBI Taxonomy" id="2840699"/>
    <lineage>
        <taxon>Bacteria</taxon>
        <taxon>Bacillati</taxon>
        <taxon>Bacillota</taxon>
        <taxon>Clostridia</taxon>
        <taxon>Eubacteriales</taxon>
        <taxon>Candidatus Avimonoglobus</taxon>
    </lineage>
</organism>
<accession>A0A9D1LV82</accession>
<proteinExistence type="predicted"/>
<sequence length="632" mass="70282">MYKISVPVINNKLYGNPEEREKVLSALKKTSAQRVFLSIGQHIIDPEERKTEFAMLKDNCGFLKSNGFEVGVWLWTFLSDSETPYTKITGANGRETGANCPMDRDFVAFMQQYIADLGKCGVDLILFDDDFRFGHQSGSISCTCKLHMARIKELLKEDISPEELKDKALTGGANAYRDAWMQANGESLMQFAASMREALDRETPGVRMGFCSCMSSWGNDGIHPEALAKALAGNTRPFMRLIGAPYWAVDRGYDDSRLQNIIEFERMQRSWCGGGIELFGEGDVYPRPRNHCPAAYLELFDMALRADGTLDGILKYVLDYHASADYETGYVDLHCKNRALYAWIEAYLAPKTACGVRVYEVLDKLKTMRLPEAAKQGAAVDGVMFSPAAKMLADCAIPTVYDGAGVCGAAFDENIRSVPADALKNGIIIDMRAAEILEGMGIDTGLAHKGEWVRTETEFFDAYNQHIHIPGGIMAYRTRLKSACQVLSHFIINKKTALDPGEKIPAAFFYENNNGHKFLVFTFDAYFGNGNIYRSYARSRQLADSIRRFSGKRLPAYSYGNPDLYIMAKKKGGAMAVGLWNMFPDPVLKPVIELDGAYGAASFINCTGELKGDKLYLSEIQPYAFAGIEVNQ</sequence>
<gene>
    <name evidence="1" type="ORF">IAB04_04425</name>
</gene>
<protein>
    <submittedName>
        <fullName evidence="1">Uncharacterized protein</fullName>
    </submittedName>
</protein>